<evidence type="ECO:0000313" key="1">
    <source>
        <dbReference type="EMBL" id="KAK2944411.1"/>
    </source>
</evidence>
<name>A0ABQ9X1B3_9EUKA</name>
<gene>
    <name evidence="1" type="ORF">BLNAU_20666</name>
</gene>
<dbReference type="EMBL" id="JARBJD010000300">
    <property type="protein sequence ID" value="KAK2944411.1"/>
    <property type="molecule type" value="Genomic_DNA"/>
</dbReference>
<evidence type="ECO:0000313" key="2">
    <source>
        <dbReference type="Proteomes" id="UP001281761"/>
    </source>
</evidence>
<dbReference type="InterPro" id="IPR035974">
    <property type="entry name" value="Rap/Ran-GAP_sf"/>
</dbReference>
<proteinExistence type="predicted"/>
<comment type="caution">
    <text evidence="1">The sequence shown here is derived from an EMBL/GenBank/DDBJ whole genome shotgun (WGS) entry which is preliminary data.</text>
</comment>
<dbReference type="SUPFAM" id="SSF111347">
    <property type="entry name" value="Rap/Ran-GAP"/>
    <property type="match status" value="1"/>
</dbReference>
<organism evidence="1 2">
    <name type="scientific">Blattamonas nauphoetae</name>
    <dbReference type="NCBI Taxonomy" id="2049346"/>
    <lineage>
        <taxon>Eukaryota</taxon>
        <taxon>Metamonada</taxon>
        <taxon>Preaxostyla</taxon>
        <taxon>Oxymonadida</taxon>
        <taxon>Blattamonas</taxon>
    </lineage>
</organism>
<reference evidence="1 2" key="1">
    <citation type="journal article" date="2022" name="bioRxiv">
        <title>Genomics of Preaxostyla Flagellates Illuminates Evolutionary Transitions and the Path Towards Mitochondrial Loss.</title>
        <authorList>
            <person name="Novak L.V.F."/>
            <person name="Treitli S.C."/>
            <person name="Pyrih J."/>
            <person name="Halakuc P."/>
            <person name="Pipaliya S.V."/>
            <person name="Vacek V."/>
            <person name="Brzon O."/>
            <person name="Soukal P."/>
            <person name="Eme L."/>
            <person name="Dacks J.B."/>
            <person name="Karnkowska A."/>
            <person name="Elias M."/>
            <person name="Hampl V."/>
        </authorList>
    </citation>
    <scope>NUCLEOTIDE SEQUENCE [LARGE SCALE GENOMIC DNA]</scope>
    <source>
        <strain evidence="1">NAU3</strain>
        <tissue evidence="1">Gut</tissue>
    </source>
</reference>
<dbReference type="Proteomes" id="UP001281761">
    <property type="component" value="Unassembled WGS sequence"/>
</dbReference>
<accession>A0ABQ9X1B3</accession>
<sequence>MLESPPDPSSEDVEAAQVPFTRLFVSAPLADSAWELLVHATAPDMFIQTTIPFDNACLSLEEDRQSKELFNAEVDDPLCIMLRKHLGEDQTVFSMPTEIVIDDQLPLFRTSLSDSLTAIPRDAVYASSTQQAEDIQPSTTPSCKPSAFDLETGTLFSPTLHPSVFDPARPQFSRSMPGEFSFFSQSRQLNPAAFKAQRIAAEQRFNLLDHSLQLSRDISHFHDFYARTVLKMGLIYVRQKQVVQNAILQNNTSSKPLQSTPSMSGAAVSGSAATGKSVFIPRPISDWLVLSTPSHRKILEDSHIHQFFLTTFRHKTMFGQI</sequence>
<protein>
    <submittedName>
        <fullName evidence="1">Uncharacterized protein</fullName>
    </submittedName>
</protein>
<keyword evidence="2" id="KW-1185">Reference proteome</keyword>